<feature type="region of interest" description="Disordered" evidence="5">
    <location>
        <begin position="1269"/>
        <end position="1300"/>
    </location>
</feature>
<feature type="region of interest" description="Disordered" evidence="5">
    <location>
        <begin position="152"/>
        <end position="174"/>
    </location>
</feature>
<feature type="compositionally biased region" description="Low complexity" evidence="5">
    <location>
        <begin position="1031"/>
        <end position="1042"/>
    </location>
</feature>
<feature type="region of interest" description="Disordered" evidence="5">
    <location>
        <begin position="998"/>
        <end position="1077"/>
    </location>
</feature>
<dbReference type="PROSITE" id="PS51700">
    <property type="entry name" value="SEPARIN"/>
    <property type="match status" value="1"/>
</dbReference>
<feature type="compositionally biased region" description="Basic and acidic residues" evidence="5">
    <location>
        <begin position="115"/>
        <end position="124"/>
    </location>
</feature>
<dbReference type="STRING" id="930990.A0A067MCS4"/>
<evidence type="ECO:0000256" key="1">
    <source>
        <dbReference type="ARBA" id="ARBA00000451"/>
    </source>
</evidence>
<evidence type="ECO:0000256" key="4">
    <source>
        <dbReference type="ARBA" id="ARBA00022829"/>
    </source>
</evidence>
<dbReference type="InParanoid" id="A0A067MCS4"/>
<dbReference type="GO" id="GO:0005634">
    <property type="term" value="C:nucleus"/>
    <property type="evidence" value="ECO:0007669"/>
    <property type="project" value="InterPro"/>
</dbReference>
<gene>
    <name evidence="7" type="ORF">BOTBODRAFT_133563</name>
</gene>
<dbReference type="EMBL" id="KL198044">
    <property type="protein sequence ID" value="KDQ13324.1"/>
    <property type="molecule type" value="Genomic_DNA"/>
</dbReference>
<evidence type="ECO:0000256" key="5">
    <source>
        <dbReference type="SAM" id="MobiDB-lite"/>
    </source>
</evidence>
<dbReference type="HOGENOM" id="CLU_000777_0_0_1"/>
<dbReference type="GO" id="GO:0006508">
    <property type="term" value="P:proteolysis"/>
    <property type="evidence" value="ECO:0007669"/>
    <property type="project" value="InterPro"/>
</dbReference>
<feature type="compositionally biased region" description="Low complexity" evidence="5">
    <location>
        <begin position="91"/>
        <end position="111"/>
    </location>
</feature>
<dbReference type="InterPro" id="IPR005314">
    <property type="entry name" value="Peptidase_C50"/>
</dbReference>
<dbReference type="InterPro" id="IPR011990">
    <property type="entry name" value="TPR-like_helical_dom_sf"/>
</dbReference>
<dbReference type="SUPFAM" id="SSF48452">
    <property type="entry name" value="TPR-like"/>
    <property type="match status" value="1"/>
</dbReference>
<dbReference type="GO" id="GO:0005737">
    <property type="term" value="C:cytoplasm"/>
    <property type="evidence" value="ECO:0007669"/>
    <property type="project" value="TreeGrafter"/>
</dbReference>
<keyword evidence="3" id="KW-0378">Hydrolase</keyword>
<proteinExistence type="predicted"/>
<dbReference type="InterPro" id="IPR030397">
    <property type="entry name" value="SEPARIN_core_dom"/>
</dbReference>
<comment type="catalytic activity">
    <reaction evidence="1">
        <text>All bonds known to be hydrolyzed by this endopeptidase have arginine in P1 and an acidic residue in P4. P6 is often occupied by an acidic residue or by a hydroxy-amino-acid residue, the phosphorylation of which enhances cleavage.</text>
        <dbReference type="EC" id="3.4.22.49"/>
    </reaction>
</comment>
<evidence type="ECO:0000256" key="3">
    <source>
        <dbReference type="ARBA" id="ARBA00022801"/>
    </source>
</evidence>
<dbReference type="EC" id="3.4.22.49" evidence="2"/>
<accession>A0A067MCS4</accession>
<feature type="compositionally biased region" description="Low complexity" evidence="5">
    <location>
        <begin position="261"/>
        <end position="270"/>
    </location>
</feature>
<dbReference type="GO" id="GO:0051307">
    <property type="term" value="P:meiotic chromosome separation"/>
    <property type="evidence" value="ECO:0007669"/>
    <property type="project" value="TreeGrafter"/>
</dbReference>
<keyword evidence="4" id="KW-0159">Chromosome partition</keyword>
<feature type="region of interest" description="Disordered" evidence="5">
    <location>
        <begin position="249"/>
        <end position="288"/>
    </location>
</feature>
<keyword evidence="8" id="KW-1185">Reference proteome</keyword>
<feature type="domain" description="Peptidase C50" evidence="6">
    <location>
        <begin position="2016"/>
        <end position="2113"/>
    </location>
</feature>
<evidence type="ECO:0000313" key="7">
    <source>
        <dbReference type="EMBL" id="KDQ13324.1"/>
    </source>
</evidence>
<name>A0A067MCS4_BOTB1</name>
<evidence type="ECO:0000313" key="8">
    <source>
        <dbReference type="Proteomes" id="UP000027195"/>
    </source>
</evidence>
<evidence type="ECO:0000259" key="6">
    <source>
        <dbReference type="PROSITE" id="PS51700"/>
    </source>
</evidence>
<feature type="region of interest" description="Disordered" evidence="5">
    <location>
        <begin position="1"/>
        <end position="34"/>
    </location>
</feature>
<dbReference type="Gene3D" id="1.25.40.10">
    <property type="entry name" value="Tetratricopeptide repeat domain"/>
    <property type="match status" value="1"/>
</dbReference>
<dbReference type="OrthoDB" id="10255632at2759"/>
<feature type="region of interest" description="Disordered" evidence="5">
    <location>
        <begin position="79"/>
        <end position="124"/>
    </location>
</feature>
<dbReference type="SMART" id="SM00028">
    <property type="entry name" value="TPR"/>
    <property type="match status" value="4"/>
</dbReference>
<organism evidence="7 8">
    <name type="scientific">Botryobasidium botryosum (strain FD-172 SS1)</name>
    <dbReference type="NCBI Taxonomy" id="930990"/>
    <lineage>
        <taxon>Eukaryota</taxon>
        <taxon>Fungi</taxon>
        <taxon>Dikarya</taxon>
        <taxon>Basidiomycota</taxon>
        <taxon>Agaricomycotina</taxon>
        <taxon>Agaricomycetes</taxon>
        <taxon>Cantharellales</taxon>
        <taxon>Botryobasidiaceae</taxon>
        <taxon>Botryobasidium</taxon>
    </lineage>
</organism>
<evidence type="ECO:0000256" key="2">
    <source>
        <dbReference type="ARBA" id="ARBA00012489"/>
    </source>
</evidence>
<dbReference type="PANTHER" id="PTHR12792:SF0">
    <property type="entry name" value="SEPARIN"/>
    <property type="match status" value="1"/>
</dbReference>
<dbReference type="GO" id="GO:0044732">
    <property type="term" value="C:mitotic spindle pole body"/>
    <property type="evidence" value="ECO:0007669"/>
    <property type="project" value="TreeGrafter"/>
</dbReference>
<dbReference type="PANTHER" id="PTHR12792">
    <property type="entry name" value="EXTRA SPINDLE POLES 1-RELATED"/>
    <property type="match status" value="1"/>
</dbReference>
<feature type="compositionally biased region" description="Low complexity" evidence="5">
    <location>
        <begin position="9"/>
        <end position="34"/>
    </location>
</feature>
<dbReference type="Proteomes" id="UP000027195">
    <property type="component" value="Unassembled WGS sequence"/>
</dbReference>
<dbReference type="Pfam" id="PF03568">
    <property type="entry name" value="Separin_C"/>
    <property type="match status" value="1"/>
</dbReference>
<reference evidence="8" key="1">
    <citation type="journal article" date="2014" name="Proc. Natl. Acad. Sci. U.S.A.">
        <title>Extensive sampling of basidiomycete genomes demonstrates inadequacy of the white-rot/brown-rot paradigm for wood decay fungi.</title>
        <authorList>
            <person name="Riley R."/>
            <person name="Salamov A.A."/>
            <person name="Brown D.W."/>
            <person name="Nagy L.G."/>
            <person name="Floudas D."/>
            <person name="Held B.W."/>
            <person name="Levasseur A."/>
            <person name="Lombard V."/>
            <person name="Morin E."/>
            <person name="Otillar R."/>
            <person name="Lindquist E.A."/>
            <person name="Sun H."/>
            <person name="LaButti K.M."/>
            <person name="Schmutz J."/>
            <person name="Jabbour D."/>
            <person name="Luo H."/>
            <person name="Baker S.E."/>
            <person name="Pisabarro A.G."/>
            <person name="Walton J.D."/>
            <person name="Blanchette R.A."/>
            <person name="Henrissat B."/>
            <person name="Martin F."/>
            <person name="Cullen D."/>
            <person name="Hibbett D.S."/>
            <person name="Grigoriev I.V."/>
        </authorList>
    </citation>
    <scope>NUCLEOTIDE SEQUENCE [LARGE SCALE GENOMIC DNA]</scope>
    <source>
        <strain evidence="8">FD-172 SS1</strain>
    </source>
</reference>
<dbReference type="GO" id="GO:0072686">
    <property type="term" value="C:mitotic spindle"/>
    <property type="evidence" value="ECO:0007669"/>
    <property type="project" value="TreeGrafter"/>
</dbReference>
<protein>
    <recommendedName>
        <fullName evidence="2">separase</fullName>
        <ecNumber evidence="2">3.4.22.49</ecNumber>
    </recommendedName>
</protein>
<sequence length="2205" mass="240361">MAPTTRGMRATTSRVTRTTTKAAKSGNGTTTHDTAVATTSTSIVAAVATTAARKPNAKAKAGDSALDALADKLSRTLQIRDNESLPTDKVSGTSSRGRAGASKTKAKATALSKKKVPEPVEDPAERVRQAMTTINASSRALSAVVQSGWKASAPASPVPKKGKENAGEEGDGVPPKVYSLKEVMANVNACRDALKTMRGHPELVAKPLDVERAAASFVSKMIMLELFQLAIDFLVEMRPVLLTLYTFQTAAPSPPPPPRPRTSLPAATTPKSVRKTPATPASGRPATTSTGLALVPLIPSLLALPLPDPSAPSLDDTSLTLLATFHIHTLHALLYICPDDLEYINALCTTLANPSSPTLLVWANILPASSPPLLSTAYSLIVRWTLATPASISSPPPSCTSAHILRLRLYALKCRLAHPPVPASPPLEPDTFWEQVGKFAQAYVRDMRAAQQGEEKVAEGAEAEVMAYLNEIVQFAEAGLGAGLMQGKTWVGICEYWMLFAKKLKDFESVNRITKLLQGAAIASPSEPEDLSLLVSQLCASLIPTTTFLERALTGDVEASTFPSPGPPIQEITALIRNPSLPSDARGKLHVVIERLRRPCIKVYEILDSLRARAAEMLLELVVHAEVATKGMVVLDEDDGIRRGALDSLVTLARADTSGVRTEAFALLERCMPLVEPLPDCVKKAELMRVVSNAYYVCGVGLYKDGKGGSAIAFLKVSCSLGKRALEMARASNVGGDGEAEGNTWSSHRDLMSKRWELLGVCAAKSGERKLAFESLTQALHTLPLATFSTLTTLSGRLPIRALFAEAPLRTMATLTERITGLAVHDLFLSGADVALKLHAACPGTETEVVGAILEYQVRALETGLGTNSEVGWRPESWDAVRALLDECVQLYGQQYPVRRARVLIRHLQLSYYTNDRVVVNNYGEEAQTLLTSTDLGKDKELSPLVPTYAASVHLWLAFHTHRNDKTGEASPMVLGHAAEAARILREYIAATTPKMAGLATLPPRPGVRSKGAVTNGNPAPLLNQGGKARTVSTTKAKVVPKTPKRPTKKREVITSPSPTPESRRSTPDNPPTAPDDLDQLCNLLEMGAYLLGILGHVFLKLEFLHILRTLYERRGTPESIDGYVRASVELAYEFTTVGKTERASSVFAQILATTQDSKHRVSDEARIVFLLRFAEALASSGNIEKSLSLYTEAFELSEIVLLEKPQTVAGRVRARITALEHSALAAQVFATIQLSKDDPTAALTGLMQSLRLWNRAVDNLSRMVTPKTPVAKPAESNPFEVAPSTTPNEPIPEKASPRFPERSMVDGVQWRLAQGLINVIFALAKTYFTRGSARESEFFVQQVKELAESLNAPAVSSRALARLGELQIYHGKLDEGRQMLEQAAQLIQELPVPEAADIHRLRGYCNQIMEETDDARQEYSSASTLLSQLESLLKELETVISRRRSKEGTASSDTFAPSLVASVLRHHIWLLRDNAEDPEYQTLLERFLGLPPTPETRTEENALMGKLALIEVYTRFKADIFLSSMPDSTIAIPMGMSGGDGANPPTSTRAVLATLGNAEKHFWSTLTLGGVRGDVSRIRDTAVSLVLVRAFQTSLGNDGKDSAAIASALLDISAATTLRREFLECIETKLMKSVVPDDMVWPKLSPTGAPLPFAPPKGRRMPLLLLDHSDDSDVTASKNPTKAYWEAVRERYRSESFDLTALATRQIDLLPESWTVVSISVTADKSTMLLSRQRPRCEPLVFCLPLDRHSRREDGEDMLPFQTAVEELDDIIKSSGRNAKNAMLVEGNEAKIAWWDERKALDKRLQDLVAQIEFCWLGVFKTIFSQPTSSSAQDLEALRSRLEKVFDRNGIAKDKGQLSQLRLDDSLLECLSSLSPKCRDEELEDLAYFILDLYQLHGVPVALSEIDIDQLAVDLRTALEEHAAATTQRNPALKADHHLFLVLDRNVQAFPWESIPVLRGQSVSRIPSISFLLDRLQLARQQRGLPLSLDAPNAPNDPGTSTTSVQAVDGVIVNPKRVHYILNPGGDLKRTEGQFADWLKGMHAVGWDGIVGRAPSEVELTAALNKSDLVLYFGHNGAEQYLRGSKVRNLTRCASTMLWGCSSGALRDQGEFDRIGTPYNYMLSGCPSLVANLWDVTDRDIDKFATSVFEKLHLLDRESVGAWREGRPEKGVSIVAAVAQSREVCKLKYLTGAAPVVYGIPFYL</sequence>
<dbReference type="GO" id="GO:0004197">
    <property type="term" value="F:cysteine-type endopeptidase activity"/>
    <property type="evidence" value="ECO:0007669"/>
    <property type="project" value="InterPro"/>
</dbReference>
<dbReference type="InterPro" id="IPR019734">
    <property type="entry name" value="TPR_rpt"/>
</dbReference>